<evidence type="ECO:0000256" key="5">
    <source>
        <dbReference type="PIRSR" id="PIRSR015582-2"/>
    </source>
</evidence>
<evidence type="ECO:0000313" key="7">
    <source>
        <dbReference type="EMBL" id="RVW05681.1"/>
    </source>
</evidence>
<dbReference type="RefSeq" id="WP_127951209.1">
    <property type="nucleotide sequence ID" value="NZ_RKLO01000001.1"/>
</dbReference>
<dbReference type="SUPFAM" id="SSF51621">
    <property type="entry name" value="Phosphoenolpyruvate/pyruvate domain"/>
    <property type="match status" value="1"/>
</dbReference>
<dbReference type="PANTHER" id="PTHR32308">
    <property type="entry name" value="LYASE BETA SUBUNIT, PUTATIVE (AFU_ORTHOLOGUE AFUA_4G13030)-RELATED"/>
    <property type="match status" value="1"/>
</dbReference>
<dbReference type="InterPro" id="IPR015813">
    <property type="entry name" value="Pyrv/PenolPyrv_kinase-like_dom"/>
</dbReference>
<evidence type="ECO:0000256" key="3">
    <source>
        <dbReference type="ARBA" id="ARBA00022842"/>
    </source>
</evidence>
<dbReference type="Pfam" id="PF03328">
    <property type="entry name" value="HpcH_HpaI"/>
    <property type="match status" value="1"/>
</dbReference>
<reference evidence="7 8" key="1">
    <citation type="submission" date="2018-11" db="EMBL/GenBank/DDBJ databases">
        <title>Rhodococcus spongicola sp. nov. and Rhodococcus xishaensis sp. nov. from marine sponges.</title>
        <authorList>
            <person name="Li L."/>
            <person name="Lin H.W."/>
        </authorList>
    </citation>
    <scope>NUCLEOTIDE SEQUENCE [LARGE SCALE GENOMIC DNA]</scope>
    <source>
        <strain evidence="7 8">LHW51113</strain>
    </source>
</reference>
<dbReference type="GO" id="GO:0016829">
    <property type="term" value="F:lyase activity"/>
    <property type="evidence" value="ECO:0007669"/>
    <property type="project" value="UniProtKB-KW"/>
</dbReference>
<dbReference type="GO" id="GO:0006107">
    <property type="term" value="P:oxaloacetate metabolic process"/>
    <property type="evidence" value="ECO:0007669"/>
    <property type="project" value="TreeGrafter"/>
</dbReference>
<gene>
    <name evidence="7" type="ORF">EGT50_03855</name>
</gene>
<accession>A0A3S3E5A7</accession>
<dbReference type="PIRSF" id="PIRSF015582">
    <property type="entry name" value="Cit_lyase_B"/>
    <property type="match status" value="1"/>
</dbReference>
<dbReference type="InterPro" id="IPR040442">
    <property type="entry name" value="Pyrv_kinase-like_dom_sf"/>
</dbReference>
<dbReference type="PANTHER" id="PTHR32308:SF10">
    <property type="entry name" value="CITRATE LYASE SUBUNIT BETA"/>
    <property type="match status" value="1"/>
</dbReference>
<dbReference type="Gene3D" id="3.20.20.60">
    <property type="entry name" value="Phosphoenolpyruvate-binding domains"/>
    <property type="match status" value="1"/>
</dbReference>
<dbReference type="InterPro" id="IPR005000">
    <property type="entry name" value="Aldolase/citrate-lyase_domain"/>
</dbReference>
<name>A0A3S3E5A7_9NOCA</name>
<keyword evidence="7" id="KW-0456">Lyase</keyword>
<protein>
    <submittedName>
        <fullName evidence="7">CoA ester lyase</fullName>
    </submittedName>
</protein>
<dbReference type="GO" id="GO:0000287">
    <property type="term" value="F:magnesium ion binding"/>
    <property type="evidence" value="ECO:0007669"/>
    <property type="project" value="TreeGrafter"/>
</dbReference>
<comment type="caution">
    <text evidence="7">The sequence shown here is derived from an EMBL/GenBank/DDBJ whole genome shotgun (WGS) entry which is preliminary data.</text>
</comment>
<sequence>MTPRSWLYVPGHRGDRIEKAVAGPADAVVIDLEDAVPAHAKTHALANTLDALGTHPNRTIWVRINGGSGGCAEEEVDALMHTDTRPAGIRVPKAEVPAALASIAERVSFEVHALVESAAGLLNAPELARCHPRVTGIALGEADLAADLRVGPDGLVWARGWTVAAARAAQLASPVQSVWTNIADLDGLAESSRQGLTHGFFGRSVVHPSQIAPVHAAYTPDIDEVEAAQRVVGSATRSECNGESAVLDTDGRFIDPAVIANARVVLERAERYEYPRRNA</sequence>
<proteinExistence type="predicted"/>
<evidence type="ECO:0000259" key="6">
    <source>
        <dbReference type="Pfam" id="PF03328"/>
    </source>
</evidence>
<organism evidence="7 8">
    <name type="scientific">Rhodococcus xishaensis</name>
    <dbReference type="NCBI Taxonomy" id="2487364"/>
    <lineage>
        <taxon>Bacteria</taxon>
        <taxon>Bacillati</taxon>
        <taxon>Actinomycetota</taxon>
        <taxon>Actinomycetes</taxon>
        <taxon>Mycobacteriales</taxon>
        <taxon>Nocardiaceae</taxon>
        <taxon>Rhodococcus</taxon>
    </lineage>
</organism>
<feature type="domain" description="HpcH/HpaI aldolase/citrate lyase" evidence="6">
    <location>
        <begin position="4"/>
        <end position="208"/>
    </location>
</feature>
<feature type="binding site" evidence="5">
    <location>
        <position position="116"/>
    </location>
    <ligand>
        <name>Mg(2+)</name>
        <dbReference type="ChEBI" id="CHEBI:18420"/>
    </ligand>
</feature>
<feature type="binding site" evidence="5">
    <location>
        <position position="143"/>
    </location>
    <ligand>
        <name>Mg(2+)</name>
        <dbReference type="ChEBI" id="CHEBI:18420"/>
    </ligand>
</feature>
<evidence type="ECO:0000313" key="8">
    <source>
        <dbReference type="Proteomes" id="UP000283479"/>
    </source>
</evidence>
<keyword evidence="8" id="KW-1185">Reference proteome</keyword>
<dbReference type="AlphaFoldDB" id="A0A3S3E5A7"/>
<evidence type="ECO:0000256" key="1">
    <source>
        <dbReference type="ARBA" id="ARBA00001946"/>
    </source>
</evidence>
<evidence type="ECO:0000256" key="4">
    <source>
        <dbReference type="PIRSR" id="PIRSR015582-1"/>
    </source>
</evidence>
<feature type="binding site" evidence="4">
    <location>
        <position position="63"/>
    </location>
    <ligand>
        <name>substrate</name>
    </ligand>
</feature>
<dbReference type="Proteomes" id="UP000283479">
    <property type="component" value="Unassembled WGS sequence"/>
</dbReference>
<comment type="cofactor">
    <cofactor evidence="1">
        <name>Mg(2+)</name>
        <dbReference type="ChEBI" id="CHEBI:18420"/>
    </cofactor>
</comment>
<dbReference type="EMBL" id="RKLO01000001">
    <property type="protein sequence ID" value="RVW05681.1"/>
    <property type="molecule type" value="Genomic_DNA"/>
</dbReference>
<dbReference type="OrthoDB" id="5172636at2"/>
<evidence type="ECO:0000256" key="2">
    <source>
        <dbReference type="ARBA" id="ARBA00022723"/>
    </source>
</evidence>
<feature type="binding site" evidence="4">
    <location>
        <position position="116"/>
    </location>
    <ligand>
        <name>substrate</name>
    </ligand>
</feature>
<keyword evidence="3 5" id="KW-0460">Magnesium</keyword>
<keyword evidence="2 5" id="KW-0479">Metal-binding</keyword>
<dbReference type="InterPro" id="IPR011206">
    <property type="entry name" value="Citrate_lyase_beta/mcl1/mcl2"/>
</dbReference>